<dbReference type="Pfam" id="PF00823">
    <property type="entry name" value="PPE"/>
    <property type="match status" value="1"/>
</dbReference>
<evidence type="ECO:0000313" key="4">
    <source>
        <dbReference type="Proteomes" id="UP000271464"/>
    </source>
</evidence>
<dbReference type="Gene3D" id="1.20.1260.20">
    <property type="entry name" value="PPE superfamily"/>
    <property type="match status" value="1"/>
</dbReference>
<sequence length="350" mass="34501">MNFAVLPPEVKSARMHLGAGLGPMLTAAAAWDGLAAELGSAATSFSVVTTGLTGSLWLGPSSAAMADAAAPYLGWLNAAANQAEQAAVQVRLAAAAFEAALAATVHPALISANRSQFVSLVLSNLFGQNATAIADAEIHYEQMCARDVAAMFDYYSGASAAVSTLTPFPSTLRGLANLAGPTAGAYGAAAATVTAAAAAAQDIVVPFRNVGLANVGQGNLGNANIGDFNFGSGNTGSGNIGSGNIGSGNVGFGNTGNGNSGIGLTGDHLRGFGGMNSGTGNVGFFNSGTGNVGIGNSGIGNSGNGYNTATTTPASSTWAMSTPALSSTWRDCSATERARCSTSGWPTTAS</sequence>
<dbReference type="PANTHER" id="PTHR46766">
    <property type="entry name" value="GLUTAMINE-RICH PROTEIN 2"/>
    <property type="match status" value="1"/>
</dbReference>
<gene>
    <name evidence="3" type="ORF">LAUMK4_00343</name>
</gene>
<comment type="similarity">
    <text evidence="1">Belongs to the mycobacterial PPE family.</text>
</comment>
<comment type="caution">
    <text evidence="3">The sequence shown here is derived from an EMBL/GenBank/DDBJ whole genome shotgun (WGS) entry which is preliminary data.</text>
</comment>
<organism evidence="3 4">
    <name type="scientific">Mycobacterium persicum</name>
    <dbReference type="NCBI Taxonomy" id="1487726"/>
    <lineage>
        <taxon>Bacteria</taxon>
        <taxon>Bacillati</taxon>
        <taxon>Actinomycetota</taxon>
        <taxon>Actinomycetes</taxon>
        <taxon>Mycobacteriales</taxon>
        <taxon>Mycobacteriaceae</taxon>
        <taxon>Mycobacterium</taxon>
    </lineage>
</organism>
<accession>A0ABY6RC43</accession>
<feature type="domain" description="PPE" evidence="2">
    <location>
        <begin position="2"/>
        <end position="166"/>
    </location>
</feature>
<dbReference type="Pfam" id="PF01469">
    <property type="entry name" value="Pentapeptide_2"/>
    <property type="match status" value="1"/>
</dbReference>
<dbReference type="InterPro" id="IPR038332">
    <property type="entry name" value="PPE_sf"/>
</dbReference>
<keyword evidence="4" id="KW-1185">Reference proteome</keyword>
<dbReference type="SUPFAM" id="SSF140459">
    <property type="entry name" value="PE/PPE dimer-like"/>
    <property type="match status" value="1"/>
</dbReference>
<dbReference type="InterPro" id="IPR000030">
    <property type="entry name" value="PPE_dom"/>
</dbReference>
<evidence type="ECO:0000256" key="1">
    <source>
        <dbReference type="ARBA" id="ARBA00010652"/>
    </source>
</evidence>
<evidence type="ECO:0000313" key="3">
    <source>
        <dbReference type="EMBL" id="VAZ87332.1"/>
    </source>
</evidence>
<name>A0ABY6RC43_9MYCO</name>
<dbReference type="PANTHER" id="PTHR46766:SF1">
    <property type="entry name" value="GLUTAMINE-RICH PROTEIN 2"/>
    <property type="match status" value="1"/>
</dbReference>
<dbReference type="Proteomes" id="UP000271464">
    <property type="component" value="Unassembled WGS sequence"/>
</dbReference>
<protein>
    <submittedName>
        <fullName evidence="3">PPE family protein PPE34</fullName>
    </submittedName>
</protein>
<dbReference type="EMBL" id="UPHM01000008">
    <property type="protein sequence ID" value="VAZ87332.1"/>
    <property type="molecule type" value="Genomic_DNA"/>
</dbReference>
<evidence type="ECO:0000259" key="2">
    <source>
        <dbReference type="Pfam" id="PF00823"/>
    </source>
</evidence>
<proteinExistence type="inferred from homology"/>
<dbReference type="InterPro" id="IPR002989">
    <property type="entry name" value="Mycobac_pentapep"/>
</dbReference>
<reference evidence="3 4" key="1">
    <citation type="submission" date="2018-09" db="EMBL/GenBank/DDBJ databases">
        <authorList>
            <person name="Tagini F."/>
        </authorList>
    </citation>
    <scope>NUCLEOTIDE SEQUENCE [LARGE SCALE GENOMIC DNA]</scope>
    <source>
        <strain evidence="3 4">MK4</strain>
    </source>
</reference>